<protein>
    <recommendedName>
        <fullName evidence="6">L-seryl-tRNA(Sec) kinase</fullName>
    </recommendedName>
</protein>
<dbReference type="EMBL" id="CAXITT010000295">
    <property type="protein sequence ID" value="CAL1538340.1"/>
    <property type="molecule type" value="Genomic_DNA"/>
</dbReference>
<evidence type="ECO:0008006" key="6">
    <source>
        <dbReference type="Google" id="ProtNLM"/>
    </source>
</evidence>
<dbReference type="PANTHER" id="PTHR20873:SF0">
    <property type="entry name" value="L-SERYL-TRNA(SEC) KINASE"/>
    <property type="match status" value="1"/>
</dbReference>
<dbReference type="AlphaFoldDB" id="A0AAV2HVV1"/>
<reference evidence="4 5" key="1">
    <citation type="submission" date="2024-04" db="EMBL/GenBank/DDBJ databases">
        <authorList>
            <consortium name="Genoscope - CEA"/>
            <person name="William W."/>
        </authorList>
    </citation>
    <scope>NUCLEOTIDE SEQUENCE [LARGE SCALE GENOMIC DNA]</scope>
</reference>
<organism evidence="4 5">
    <name type="scientific">Lymnaea stagnalis</name>
    <name type="common">Great pond snail</name>
    <name type="synonym">Helix stagnalis</name>
    <dbReference type="NCBI Taxonomy" id="6523"/>
    <lineage>
        <taxon>Eukaryota</taxon>
        <taxon>Metazoa</taxon>
        <taxon>Spiralia</taxon>
        <taxon>Lophotrochozoa</taxon>
        <taxon>Mollusca</taxon>
        <taxon>Gastropoda</taxon>
        <taxon>Heterobranchia</taxon>
        <taxon>Euthyneura</taxon>
        <taxon>Panpulmonata</taxon>
        <taxon>Hygrophila</taxon>
        <taxon>Lymnaeoidea</taxon>
        <taxon>Lymnaeidae</taxon>
        <taxon>Lymnaea</taxon>
    </lineage>
</organism>
<dbReference type="Pfam" id="PF08433">
    <property type="entry name" value="KTI12"/>
    <property type="match status" value="1"/>
</dbReference>
<evidence type="ECO:0000313" key="5">
    <source>
        <dbReference type="Proteomes" id="UP001497497"/>
    </source>
</evidence>
<keyword evidence="2" id="KW-0067">ATP-binding</keyword>
<dbReference type="PANTHER" id="PTHR20873">
    <property type="entry name" value="L-SERYL-TRNA(SEC) KINASE"/>
    <property type="match status" value="1"/>
</dbReference>
<dbReference type="InterPro" id="IPR013641">
    <property type="entry name" value="KTI12/PSTK"/>
</dbReference>
<keyword evidence="3" id="KW-0732">Signal</keyword>
<evidence type="ECO:0000256" key="3">
    <source>
        <dbReference type="SAM" id="SignalP"/>
    </source>
</evidence>
<feature type="chain" id="PRO_5043337540" description="L-seryl-tRNA(Sec) kinase" evidence="3">
    <location>
        <begin position="24"/>
        <end position="390"/>
    </location>
</feature>
<dbReference type="Gene3D" id="3.40.50.300">
    <property type="entry name" value="P-loop containing nucleotide triphosphate hydrolases"/>
    <property type="match status" value="1"/>
</dbReference>
<sequence>MSKNSKHKLSVCICLLCGLPAAGKTTLLNSLLKLKILGCTKKKNASKTVDDFCVFLPEANINKVELNSQRLFVGIEYDSLLPSNFNEKQQEQASTSTTSTIQSKERNAEISGVWKYARYELLSLVKALIQSSNDCFQKEYFSFIRPKETKAETWIRFSPILDSLSLSWSIDINEVLIIIDDNMYFRSMRYEYYKIAREYETGFCQIFMEVPIEDVIDRNQQRSKKVPDDVILKMSTTLQVPDPDKNNWEEFSLTVSSSSDSQLEQIMSCIEKAFINPVQPAKPSCEDESSKNRIQCSSSLIHQADLILRKCVAAWLAKSKLGQKLDDLKQLSKQANETKSNILKGLKSGEILVSFQKDSVLELSDAAQDPNCTFYKYIKELFDLDIKAHS</sequence>
<accession>A0AAV2HVV1</accession>
<keyword evidence="1" id="KW-0547">Nucleotide-binding</keyword>
<keyword evidence="5" id="KW-1185">Reference proteome</keyword>
<evidence type="ECO:0000256" key="2">
    <source>
        <dbReference type="ARBA" id="ARBA00022840"/>
    </source>
</evidence>
<dbReference type="InterPro" id="IPR052648">
    <property type="entry name" value="Ser-tRNA(Sec)_kinase"/>
</dbReference>
<name>A0AAV2HVV1_LYMST</name>
<comment type="caution">
    <text evidence="4">The sequence shown here is derived from an EMBL/GenBank/DDBJ whole genome shotgun (WGS) entry which is preliminary data.</text>
</comment>
<evidence type="ECO:0000256" key="1">
    <source>
        <dbReference type="ARBA" id="ARBA00022741"/>
    </source>
</evidence>
<dbReference type="GO" id="GO:0005524">
    <property type="term" value="F:ATP binding"/>
    <property type="evidence" value="ECO:0007669"/>
    <property type="project" value="UniProtKB-KW"/>
</dbReference>
<dbReference type="Proteomes" id="UP001497497">
    <property type="component" value="Unassembled WGS sequence"/>
</dbReference>
<dbReference type="InterPro" id="IPR027417">
    <property type="entry name" value="P-loop_NTPase"/>
</dbReference>
<evidence type="ECO:0000313" key="4">
    <source>
        <dbReference type="EMBL" id="CAL1538340.1"/>
    </source>
</evidence>
<gene>
    <name evidence="4" type="ORF">GSLYS_00012161001</name>
</gene>
<dbReference type="GO" id="GO:0000049">
    <property type="term" value="F:tRNA binding"/>
    <property type="evidence" value="ECO:0007669"/>
    <property type="project" value="TreeGrafter"/>
</dbReference>
<proteinExistence type="predicted"/>
<feature type="signal peptide" evidence="3">
    <location>
        <begin position="1"/>
        <end position="23"/>
    </location>
</feature>
<dbReference type="SUPFAM" id="SSF52540">
    <property type="entry name" value="P-loop containing nucleoside triphosphate hydrolases"/>
    <property type="match status" value="1"/>
</dbReference>
<dbReference type="GO" id="GO:0016301">
    <property type="term" value="F:kinase activity"/>
    <property type="evidence" value="ECO:0007669"/>
    <property type="project" value="TreeGrafter"/>
</dbReference>